<dbReference type="EMBL" id="FOZX01000014">
    <property type="protein sequence ID" value="SFT06740.1"/>
    <property type="molecule type" value="Genomic_DNA"/>
</dbReference>
<dbReference type="Proteomes" id="UP000198852">
    <property type="component" value="Unassembled WGS sequence"/>
</dbReference>
<dbReference type="AlphaFoldDB" id="A0A1I6UZ68"/>
<evidence type="ECO:0000313" key="1">
    <source>
        <dbReference type="EMBL" id="SFT06740.1"/>
    </source>
</evidence>
<accession>A0A1I6UZ68</accession>
<reference evidence="2" key="1">
    <citation type="submission" date="2016-10" db="EMBL/GenBank/DDBJ databases">
        <authorList>
            <person name="Varghese N."/>
            <person name="Submissions S."/>
        </authorList>
    </citation>
    <scope>NUCLEOTIDE SEQUENCE [LARGE SCALE GENOMIC DNA]</scope>
    <source>
        <strain evidence="2">DSM 44771</strain>
    </source>
</reference>
<proteinExistence type="predicted"/>
<dbReference type="STRING" id="95161.SAMN05660874_05415"/>
<gene>
    <name evidence="1" type="ORF">SAMN05660874_05415</name>
</gene>
<evidence type="ECO:0000313" key="2">
    <source>
        <dbReference type="Proteomes" id="UP000198852"/>
    </source>
</evidence>
<organism evidence="1 2">
    <name type="scientific">Saccharopolyspora flava</name>
    <dbReference type="NCBI Taxonomy" id="95161"/>
    <lineage>
        <taxon>Bacteria</taxon>
        <taxon>Bacillati</taxon>
        <taxon>Actinomycetota</taxon>
        <taxon>Actinomycetes</taxon>
        <taxon>Pseudonocardiales</taxon>
        <taxon>Pseudonocardiaceae</taxon>
        <taxon>Saccharopolyspora</taxon>
    </lineage>
</organism>
<dbReference type="OrthoDB" id="3694679at2"/>
<name>A0A1I6UZ68_9PSEU</name>
<keyword evidence="2" id="KW-1185">Reference proteome</keyword>
<dbReference type="RefSeq" id="WP_093423694.1">
    <property type="nucleotide sequence ID" value="NZ_FOZX01000014.1"/>
</dbReference>
<protein>
    <submittedName>
        <fullName evidence="1">Uncharacterized protein</fullName>
    </submittedName>
</protein>
<sequence>MCASWRIPACERRGEIVVTLLVRDEISIAQDGAEVVIARSQLTEVADKLYFLDQAFRAEARDVVEALCD</sequence>